<keyword evidence="3" id="KW-0602">Photosynthesis</keyword>
<evidence type="ECO:0000256" key="3">
    <source>
        <dbReference type="ARBA" id="ARBA00022531"/>
    </source>
</evidence>
<protein>
    <submittedName>
        <fullName evidence="9">Uncharacterized protein</fullName>
    </submittedName>
</protein>
<proteinExistence type="predicted"/>
<dbReference type="Proteomes" id="UP000631114">
    <property type="component" value="Unassembled WGS sequence"/>
</dbReference>
<gene>
    <name evidence="9" type="ORF">IFM89_030834</name>
</gene>
<dbReference type="OrthoDB" id="8062037at2759"/>
<evidence type="ECO:0000256" key="7">
    <source>
        <dbReference type="ARBA" id="ARBA00023136"/>
    </source>
</evidence>
<keyword evidence="7" id="KW-0472">Membrane</keyword>
<keyword evidence="8" id="KW-0604">Photosystem II</keyword>
<evidence type="ECO:0000313" key="10">
    <source>
        <dbReference type="Proteomes" id="UP000631114"/>
    </source>
</evidence>
<name>A0A835IF28_9MAGN</name>
<keyword evidence="10" id="KW-1185">Reference proteome</keyword>
<dbReference type="GO" id="GO:0016168">
    <property type="term" value="F:chlorophyll binding"/>
    <property type="evidence" value="ECO:0007669"/>
    <property type="project" value="UniProtKB-KW"/>
</dbReference>
<evidence type="ECO:0000256" key="6">
    <source>
        <dbReference type="ARBA" id="ARBA00022991"/>
    </source>
</evidence>
<evidence type="ECO:0000256" key="1">
    <source>
        <dbReference type="ARBA" id="ARBA00004141"/>
    </source>
</evidence>
<sequence>MVQAISFGRNGGYLDREREWENPIWPNMSDKSHYISFQTASSSPGLGKVVLVDGDGIVRADVPFRRAKSKYSVKQVGVTVEFYGGQLDEVSYSDPATVKKYARHAQLGENFELDHAILKSDGVFHSSPRGNGNGNFEWRKEDGHLLAKRCDSALVVTHGQIYVFGSNFLNPEPWAEIVTNCLVRFNVKNRSNAGGSMKTDDRDLALCSMILGIRTEDYGSKKVSSMRFSWGKLGWKASDQDECVICLERFKYGETLVYFPPVPIVSFSVLPWLEKNAHCACYRTNITMTYHRLQLFHSLDAYGGAARDHERRVVFAYSGNNPTRSVILSDTQGRCTCYRETTRLADYLAMLIFGSTAPRIEYLHGFKTMSTTSKLICLSWMRSTYGRILYDLERSNAQTFILDSFVASIVDGIRLSFTSNHGGSGT</sequence>
<evidence type="ECO:0000256" key="4">
    <source>
        <dbReference type="ARBA" id="ARBA00022692"/>
    </source>
</evidence>
<comment type="caution">
    <text evidence="9">The sequence shown here is derived from an EMBL/GenBank/DDBJ whole genome shotgun (WGS) entry which is preliminary data.</text>
</comment>
<evidence type="ECO:0000313" key="9">
    <source>
        <dbReference type="EMBL" id="KAF9616636.1"/>
    </source>
</evidence>
<evidence type="ECO:0000256" key="2">
    <source>
        <dbReference type="ARBA" id="ARBA00022494"/>
    </source>
</evidence>
<dbReference type="EMBL" id="JADFTS010000003">
    <property type="protein sequence ID" value="KAF9616636.1"/>
    <property type="molecule type" value="Genomic_DNA"/>
</dbReference>
<organism evidence="9 10">
    <name type="scientific">Coptis chinensis</name>
    <dbReference type="NCBI Taxonomy" id="261450"/>
    <lineage>
        <taxon>Eukaryota</taxon>
        <taxon>Viridiplantae</taxon>
        <taxon>Streptophyta</taxon>
        <taxon>Embryophyta</taxon>
        <taxon>Tracheophyta</taxon>
        <taxon>Spermatophyta</taxon>
        <taxon>Magnoliopsida</taxon>
        <taxon>Ranunculales</taxon>
        <taxon>Ranunculaceae</taxon>
        <taxon>Coptidoideae</taxon>
        <taxon>Coptis</taxon>
    </lineage>
</organism>
<dbReference type="AlphaFoldDB" id="A0A835IF28"/>
<dbReference type="GO" id="GO:0009523">
    <property type="term" value="C:photosystem II"/>
    <property type="evidence" value="ECO:0007669"/>
    <property type="project" value="UniProtKB-KW"/>
</dbReference>
<evidence type="ECO:0000256" key="8">
    <source>
        <dbReference type="ARBA" id="ARBA00023276"/>
    </source>
</evidence>
<keyword evidence="2" id="KW-0148">Chlorophyll</keyword>
<dbReference type="InterPro" id="IPR036001">
    <property type="entry name" value="PS_II_antenna-like_sf"/>
</dbReference>
<dbReference type="Gene3D" id="3.10.680.10">
    <property type="entry name" value="Photosystem II CP47 reaction center protein"/>
    <property type="match status" value="1"/>
</dbReference>
<dbReference type="GO" id="GO:0009767">
    <property type="term" value="P:photosynthetic electron transport chain"/>
    <property type="evidence" value="ECO:0007669"/>
    <property type="project" value="InterPro"/>
</dbReference>
<reference evidence="9 10" key="1">
    <citation type="submission" date="2020-10" db="EMBL/GenBank/DDBJ databases">
        <title>The Coptis chinensis genome and diversification of protoberbering-type alkaloids.</title>
        <authorList>
            <person name="Wang B."/>
            <person name="Shu S."/>
            <person name="Song C."/>
            <person name="Liu Y."/>
        </authorList>
    </citation>
    <scope>NUCLEOTIDE SEQUENCE [LARGE SCALE GENOMIC DNA]</scope>
    <source>
        <strain evidence="9">HL-2020</strain>
        <tissue evidence="9">Leaf</tissue>
    </source>
</reference>
<dbReference type="Pfam" id="PF00421">
    <property type="entry name" value="PSII"/>
    <property type="match status" value="1"/>
</dbReference>
<keyword evidence="5" id="KW-1133">Transmembrane helix</keyword>
<dbReference type="SUPFAM" id="SSF161077">
    <property type="entry name" value="Photosystem II antenna protein-like"/>
    <property type="match status" value="1"/>
</dbReference>
<keyword evidence="6" id="KW-0157">Chromophore</keyword>
<dbReference type="InterPro" id="IPR000932">
    <property type="entry name" value="PS_antenna-like"/>
</dbReference>
<evidence type="ECO:0000256" key="5">
    <source>
        <dbReference type="ARBA" id="ARBA00022989"/>
    </source>
</evidence>
<accession>A0A835IF28</accession>
<keyword evidence="4" id="KW-0812">Transmembrane</keyword>
<comment type="subcellular location">
    <subcellularLocation>
        <location evidence="1">Membrane</location>
        <topology evidence="1">Multi-pass membrane protein</topology>
    </subcellularLocation>
</comment>